<dbReference type="SMART" id="SM00184">
    <property type="entry name" value="RING"/>
    <property type="match status" value="1"/>
</dbReference>
<dbReference type="InterPro" id="IPR039903">
    <property type="entry name" value="Zswim2"/>
</dbReference>
<evidence type="ECO:0008006" key="7">
    <source>
        <dbReference type="Google" id="ProtNLM"/>
    </source>
</evidence>
<accession>A0A2D3VJT4</accession>
<dbReference type="PROSITE" id="PS50089">
    <property type="entry name" value="ZF_RING_2"/>
    <property type="match status" value="1"/>
</dbReference>
<dbReference type="SUPFAM" id="SSF57850">
    <property type="entry name" value="RING/U-box"/>
    <property type="match status" value="1"/>
</dbReference>
<feature type="region of interest" description="Disordered" evidence="2">
    <location>
        <begin position="1"/>
        <end position="130"/>
    </location>
</feature>
<dbReference type="InterPro" id="IPR001841">
    <property type="entry name" value="Znf_RING"/>
</dbReference>
<dbReference type="GO" id="GO:0061630">
    <property type="term" value="F:ubiquitin protein ligase activity"/>
    <property type="evidence" value="ECO:0007669"/>
    <property type="project" value="InterPro"/>
</dbReference>
<feature type="compositionally biased region" description="Acidic residues" evidence="2">
    <location>
        <begin position="100"/>
        <end position="109"/>
    </location>
</feature>
<proteinExistence type="predicted"/>
<dbReference type="RefSeq" id="XP_023631415.1">
    <property type="nucleotide sequence ID" value="XM_023775647.1"/>
</dbReference>
<dbReference type="STRING" id="112498.A0A2D3VJT4"/>
<keyword evidence="6" id="KW-1185">Reference proteome</keyword>
<feature type="domain" description="SWIM-type" evidence="4">
    <location>
        <begin position="254"/>
        <end position="294"/>
    </location>
</feature>
<dbReference type="CDD" id="cd16494">
    <property type="entry name" value="RING-CH-C4HC3_ZSWM2"/>
    <property type="match status" value="1"/>
</dbReference>
<evidence type="ECO:0000256" key="2">
    <source>
        <dbReference type="SAM" id="MobiDB-lite"/>
    </source>
</evidence>
<dbReference type="InterPro" id="IPR013083">
    <property type="entry name" value="Znf_RING/FYVE/PHD"/>
</dbReference>
<dbReference type="PANTHER" id="PTHR21540">
    <property type="entry name" value="RING FINGER AND SWIM DOMAIN-CONTAINING PROTEIN 2"/>
    <property type="match status" value="1"/>
</dbReference>
<keyword evidence="1" id="KW-0862">Zinc</keyword>
<sequence length="424" mass="47210">MENDGLRRSGRTRTTVKTFQSEQEQAAQVLPIRKKATGSHSKDKPENTTGVSVKDEPSPDVQETDSDVTSGNFQPTNGEAASEYKPSKKRARFTEPGDVKDEDDADLDVLQEKPKKKRAKKSASVPGQQLYGAPPVGTLIPWGTRWRKQPQIFAVTRGSGTSSKTNDWMQGQAETRVREVLQSIEKLAPGEVETRLAKSIAEPSEEYQGYLDRANTHKMFILSRLRGVEHDCHANHTDCPYETLQVAGSKGSIYSVRISHLTTCTCPSATGLFMKKIGERPQCKHVIYVLHHVLKAPEHLKYQKAFLSSELKELFAAAPPLPAQVAKAEPKDGKRKAVEGDCPVCFTEFGEESVTWCRTSCGNNIHTECLQEWAKAKTARLSCPFCRADWEFADKDQAIITEVEMPTTTDKGGYLNVYDQLSYK</sequence>
<dbReference type="PROSITE" id="PS50966">
    <property type="entry name" value="ZF_SWIM"/>
    <property type="match status" value="1"/>
</dbReference>
<dbReference type="GeneID" id="35605461"/>
<dbReference type="EMBL" id="FJUY01000022">
    <property type="protein sequence ID" value="CZT24691.1"/>
    <property type="molecule type" value="Genomic_DNA"/>
</dbReference>
<evidence type="ECO:0000313" key="5">
    <source>
        <dbReference type="EMBL" id="CZT24691.1"/>
    </source>
</evidence>
<evidence type="ECO:0000259" key="4">
    <source>
        <dbReference type="PROSITE" id="PS50966"/>
    </source>
</evidence>
<reference evidence="5 6" key="1">
    <citation type="submission" date="2016-03" db="EMBL/GenBank/DDBJ databases">
        <authorList>
            <person name="Ploux O."/>
        </authorList>
    </citation>
    <scope>NUCLEOTIDE SEQUENCE [LARGE SCALE GENOMIC DNA]</scope>
    <source>
        <strain evidence="5 6">URUG2</strain>
    </source>
</reference>
<keyword evidence="1" id="KW-0479">Metal-binding</keyword>
<dbReference type="Gene3D" id="3.30.40.10">
    <property type="entry name" value="Zinc/RING finger domain, C3HC4 (zinc finger)"/>
    <property type="match status" value="1"/>
</dbReference>
<protein>
    <recommendedName>
        <fullName evidence="7">RING finger domain protein (Znf1)</fullName>
    </recommendedName>
</protein>
<keyword evidence="1" id="KW-0863">Zinc-finger</keyword>
<dbReference type="GO" id="GO:0008270">
    <property type="term" value="F:zinc ion binding"/>
    <property type="evidence" value="ECO:0007669"/>
    <property type="project" value="UniProtKB-KW"/>
</dbReference>
<evidence type="ECO:0000256" key="1">
    <source>
        <dbReference type="PROSITE-ProRule" id="PRU00175"/>
    </source>
</evidence>
<gene>
    <name evidence="5" type="ORF">RCC_10418</name>
</gene>
<dbReference type="OrthoDB" id="2122982at2759"/>
<dbReference type="AlphaFoldDB" id="A0A2D3VJT4"/>
<feature type="domain" description="RING-type" evidence="3">
    <location>
        <begin position="342"/>
        <end position="387"/>
    </location>
</feature>
<evidence type="ECO:0000313" key="6">
    <source>
        <dbReference type="Proteomes" id="UP000225277"/>
    </source>
</evidence>
<dbReference type="InterPro" id="IPR007527">
    <property type="entry name" value="Znf_SWIM"/>
</dbReference>
<dbReference type="PANTHER" id="PTHR21540:SF0">
    <property type="entry name" value="PHD FAMILY PROTEIN"/>
    <property type="match status" value="1"/>
</dbReference>
<feature type="compositionally biased region" description="Polar residues" evidence="2">
    <location>
        <begin position="67"/>
        <end position="79"/>
    </location>
</feature>
<evidence type="ECO:0000259" key="3">
    <source>
        <dbReference type="PROSITE" id="PS50089"/>
    </source>
</evidence>
<dbReference type="Proteomes" id="UP000225277">
    <property type="component" value="Unassembled WGS sequence"/>
</dbReference>
<organism evidence="5 6">
    <name type="scientific">Ramularia collo-cygni</name>
    <dbReference type="NCBI Taxonomy" id="112498"/>
    <lineage>
        <taxon>Eukaryota</taxon>
        <taxon>Fungi</taxon>
        <taxon>Dikarya</taxon>
        <taxon>Ascomycota</taxon>
        <taxon>Pezizomycotina</taxon>
        <taxon>Dothideomycetes</taxon>
        <taxon>Dothideomycetidae</taxon>
        <taxon>Mycosphaerellales</taxon>
        <taxon>Mycosphaerellaceae</taxon>
        <taxon>Ramularia</taxon>
    </lineage>
</organism>
<dbReference type="Pfam" id="PF13639">
    <property type="entry name" value="zf-RING_2"/>
    <property type="match status" value="1"/>
</dbReference>
<feature type="compositionally biased region" description="Polar residues" evidence="2">
    <location>
        <begin position="12"/>
        <end position="26"/>
    </location>
</feature>
<name>A0A2D3VJT4_9PEZI</name>